<dbReference type="Proteomes" id="UP001064048">
    <property type="component" value="Chromosome 27"/>
</dbReference>
<organism evidence="1 2">
    <name type="scientific">Choristoneura fumiferana</name>
    <name type="common">Spruce budworm moth</name>
    <name type="synonym">Archips fumiferana</name>
    <dbReference type="NCBI Taxonomy" id="7141"/>
    <lineage>
        <taxon>Eukaryota</taxon>
        <taxon>Metazoa</taxon>
        <taxon>Ecdysozoa</taxon>
        <taxon>Arthropoda</taxon>
        <taxon>Hexapoda</taxon>
        <taxon>Insecta</taxon>
        <taxon>Pterygota</taxon>
        <taxon>Neoptera</taxon>
        <taxon>Endopterygota</taxon>
        <taxon>Lepidoptera</taxon>
        <taxon>Glossata</taxon>
        <taxon>Ditrysia</taxon>
        <taxon>Tortricoidea</taxon>
        <taxon>Tortricidae</taxon>
        <taxon>Tortricinae</taxon>
        <taxon>Choristoneura</taxon>
    </lineage>
</organism>
<gene>
    <name evidence="1" type="ORF">MSG28_015242</name>
</gene>
<name>A0ACC0KZL1_CHOFU</name>
<comment type="caution">
    <text evidence="1">The sequence shown here is derived from an EMBL/GenBank/DDBJ whole genome shotgun (WGS) entry which is preliminary data.</text>
</comment>
<evidence type="ECO:0000313" key="2">
    <source>
        <dbReference type="Proteomes" id="UP001064048"/>
    </source>
</evidence>
<reference evidence="1 2" key="1">
    <citation type="journal article" date="2022" name="Genome Biol. Evol.">
        <title>The Spruce Budworm Genome: Reconstructing the Evolutionary History of Antifreeze Proteins.</title>
        <authorList>
            <person name="Beliveau C."/>
            <person name="Gagne P."/>
            <person name="Picq S."/>
            <person name="Vernygora O."/>
            <person name="Keeling C.I."/>
            <person name="Pinkney K."/>
            <person name="Doucet D."/>
            <person name="Wen F."/>
            <person name="Johnston J.S."/>
            <person name="Maaroufi H."/>
            <person name="Boyle B."/>
            <person name="Laroche J."/>
            <person name="Dewar K."/>
            <person name="Juretic N."/>
            <person name="Blackburn G."/>
            <person name="Nisole A."/>
            <person name="Brunet B."/>
            <person name="Brandao M."/>
            <person name="Lumley L."/>
            <person name="Duan J."/>
            <person name="Quan G."/>
            <person name="Lucarotti C.J."/>
            <person name="Roe A.D."/>
            <person name="Sperling F.A.H."/>
            <person name="Levesque R.C."/>
            <person name="Cusson M."/>
        </authorList>
    </citation>
    <scope>NUCLEOTIDE SEQUENCE [LARGE SCALE GENOMIC DNA]</scope>
    <source>
        <strain evidence="1">Glfc:IPQL:Cfum</strain>
    </source>
</reference>
<sequence>MDSKKILRPNPNVEEDLAHATKMDSAMLSRVKAYATVKRKSVKFCHCEDTRSSGVAPLLKLNDGRSVPSFGLGTWLGFSSQGGRVEPTGHEVEDAVIWAIDAGYRHIDTAHIYDTETQVGRAIKKKISDGTVKREDLFVTTKLWNDKHAPEAVLPALRASLLKLDLEYVDLYLIHWPVAIFPNGSLDNSIDYVDTWRAMQEARAQGLTRSIGVSNFNEGMLRRLAASSPVVPAMLQVEVCTSRTLRSPHSRGCHAWTASGPLGDSPLFAAIVTTRKFVEHVRSTRCQRGVHPWTTCRRVDAESRGGAGRLNLNLQQPSLLAYCRQQNIKVTAYTPFGSLFPSKAAPHAPPPRVDDPALVAMATKYNKTVPQVALRYLLDLGVIPIPKSVTQSRVQQNIQLFDFSLTPEEKQTLQKFDRGYRTIDVLHWKDSPYYPFEKPV</sequence>
<protein>
    <submittedName>
        <fullName evidence="1">Uncharacterized protein</fullName>
    </submittedName>
</protein>
<evidence type="ECO:0000313" key="1">
    <source>
        <dbReference type="EMBL" id="KAI8441710.1"/>
    </source>
</evidence>
<keyword evidence="2" id="KW-1185">Reference proteome</keyword>
<accession>A0ACC0KZL1</accession>
<proteinExistence type="predicted"/>
<dbReference type="EMBL" id="CM046127">
    <property type="protein sequence ID" value="KAI8441710.1"/>
    <property type="molecule type" value="Genomic_DNA"/>
</dbReference>